<dbReference type="Proteomes" id="UP001234297">
    <property type="component" value="Chromosome 2"/>
</dbReference>
<accession>A0ACC2MIM2</accession>
<keyword evidence="2" id="KW-1185">Reference proteome</keyword>
<proteinExistence type="predicted"/>
<comment type="caution">
    <text evidence="1">The sequence shown here is derived from an EMBL/GenBank/DDBJ whole genome shotgun (WGS) entry which is preliminary data.</text>
</comment>
<sequence>MEPSKSKAIVVSTSTPSESLLPLSQPDSQLSLLLYDVSQQVQVAMENMLKLIGEIDQSSAGIMEDIERCKDSSVERKKILEEERERFQKAAFTVLEMLNTGDSN</sequence>
<dbReference type="EMBL" id="CM056810">
    <property type="protein sequence ID" value="KAJ8645260.1"/>
    <property type="molecule type" value="Genomic_DNA"/>
</dbReference>
<name>A0ACC2MIM2_PERAE</name>
<evidence type="ECO:0000313" key="2">
    <source>
        <dbReference type="Proteomes" id="UP001234297"/>
    </source>
</evidence>
<organism evidence="1 2">
    <name type="scientific">Persea americana</name>
    <name type="common">Avocado</name>
    <dbReference type="NCBI Taxonomy" id="3435"/>
    <lineage>
        <taxon>Eukaryota</taxon>
        <taxon>Viridiplantae</taxon>
        <taxon>Streptophyta</taxon>
        <taxon>Embryophyta</taxon>
        <taxon>Tracheophyta</taxon>
        <taxon>Spermatophyta</taxon>
        <taxon>Magnoliopsida</taxon>
        <taxon>Magnoliidae</taxon>
        <taxon>Laurales</taxon>
        <taxon>Lauraceae</taxon>
        <taxon>Persea</taxon>
    </lineage>
</organism>
<reference evidence="1 2" key="1">
    <citation type="journal article" date="2022" name="Hortic Res">
        <title>A haplotype resolved chromosomal level avocado genome allows analysis of novel avocado genes.</title>
        <authorList>
            <person name="Nath O."/>
            <person name="Fletcher S.J."/>
            <person name="Hayward A."/>
            <person name="Shaw L.M."/>
            <person name="Masouleh A.K."/>
            <person name="Furtado A."/>
            <person name="Henry R.J."/>
            <person name="Mitter N."/>
        </authorList>
    </citation>
    <scope>NUCLEOTIDE SEQUENCE [LARGE SCALE GENOMIC DNA]</scope>
    <source>
        <strain evidence="2">cv. Hass</strain>
    </source>
</reference>
<evidence type="ECO:0000313" key="1">
    <source>
        <dbReference type="EMBL" id="KAJ8645260.1"/>
    </source>
</evidence>
<gene>
    <name evidence="1" type="ORF">MRB53_007008</name>
</gene>
<protein>
    <submittedName>
        <fullName evidence="1">Uncharacterized protein</fullName>
    </submittedName>
</protein>